<dbReference type="Gene3D" id="3.40.50.150">
    <property type="entry name" value="Vaccinia Virus protein VP39"/>
    <property type="match status" value="1"/>
</dbReference>
<feature type="non-terminal residue" evidence="1">
    <location>
        <position position="1"/>
    </location>
</feature>
<evidence type="ECO:0000313" key="1">
    <source>
        <dbReference type="EMBL" id="GAI48046.1"/>
    </source>
</evidence>
<sequence length="164" mass="18730">GVDVSGWATQYAIERLGIPVRLGKVGDLTLPSHHFDIITMWHSLEHTPDPHLALQVVKSCLKDDGILVIDVPTYKGTDAQRMWQEWDGWSVPYHFWHFTSRTLVQFLGKHGFSVIKSKDYHSSVIKEKWGRIVILKPFARLIAKMYSGHSIAVVARLDKSMKSH</sequence>
<dbReference type="SUPFAM" id="SSF53335">
    <property type="entry name" value="S-adenosyl-L-methionine-dependent methyltransferases"/>
    <property type="match status" value="1"/>
</dbReference>
<proteinExistence type="predicted"/>
<accession>X1PZX5</accession>
<protein>
    <recommendedName>
        <fullName evidence="2">Methyltransferase type 11 domain-containing protein</fullName>
    </recommendedName>
</protein>
<comment type="caution">
    <text evidence="1">The sequence shown here is derived from an EMBL/GenBank/DDBJ whole genome shotgun (WGS) entry which is preliminary data.</text>
</comment>
<dbReference type="InterPro" id="IPR029063">
    <property type="entry name" value="SAM-dependent_MTases_sf"/>
</dbReference>
<gene>
    <name evidence="1" type="ORF">S06H3_55826</name>
</gene>
<dbReference type="Pfam" id="PF13489">
    <property type="entry name" value="Methyltransf_23"/>
    <property type="match status" value="1"/>
</dbReference>
<dbReference type="AlphaFoldDB" id="X1PZX5"/>
<organism evidence="1">
    <name type="scientific">marine sediment metagenome</name>
    <dbReference type="NCBI Taxonomy" id="412755"/>
    <lineage>
        <taxon>unclassified sequences</taxon>
        <taxon>metagenomes</taxon>
        <taxon>ecological metagenomes</taxon>
    </lineage>
</organism>
<name>X1PZX5_9ZZZZ</name>
<evidence type="ECO:0008006" key="2">
    <source>
        <dbReference type="Google" id="ProtNLM"/>
    </source>
</evidence>
<reference evidence="1" key="1">
    <citation type="journal article" date="2014" name="Front. Microbiol.">
        <title>High frequency of phylogenetically diverse reductive dehalogenase-homologous genes in deep subseafloor sedimentary metagenomes.</title>
        <authorList>
            <person name="Kawai M."/>
            <person name="Futagami T."/>
            <person name="Toyoda A."/>
            <person name="Takaki Y."/>
            <person name="Nishi S."/>
            <person name="Hori S."/>
            <person name="Arai W."/>
            <person name="Tsubouchi T."/>
            <person name="Morono Y."/>
            <person name="Uchiyama I."/>
            <person name="Ito T."/>
            <person name="Fujiyama A."/>
            <person name="Inagaki F."/>
            <person name="Takami H."/>
        </authorList>
    </citation>
    <scope>NUCLEOTIDE SEQUENCE</scope>
    <source>
        <strain evidence="1">Expedition CK06-06</strain>
    </source>
</reference>
<dbReference type="EMBL" id="BARV01035833">
    <property type="protein sequence ID" value="GAI48046.1"/>
    <property type="molecule type" value="Genomic_DNA"/>
</dbReference>